<dbReference type="AlphaFoldDB" id="A0A1X9MA65"/>
<dbReference type="SUPFAM" id="SSF53474">
    <property type="entry name" value="alpha/beta-Hydrolases"/>
    <property type="match status" value="1"/>
</dbReference>
<dbReference type="Pfam" id="PF12715">
    <property type="entry name" value="Abhydrolase_7"/>
    <property type="match status" value="1"/>
</dbReference>
<dbReference type="Gene3D" id="3.40.50.1820">
    <property type="entry name" value="alpha/beta hydrolase"/>
    <property type="match status" value="1"/>
</dbReference>
<dbReference type="KEGG" id="bkw:BkAM31D_06540"/>
<evidence type="ECO:0000313" key="1">
    <source>
        <dbReference type="EMBL" id="ARK29544.1"/>
    </source>
</evidence>
<proteinExistence type="predicted"/>
<dbReference type="RefSeq" id="WP_066154171.1">
    <property type="nucleotide sequence ID" value="NZ_CP020814.1"/>
</dbReference>
<keyword evidence="2" id="KW-1185">Reference proteome</keyword>
<dbReference type="PANTHER" id="PTHR22946:SF8">
    <property type="entry name" value="ACETYL XYLAN ESTERASE DOMAIN-CONTAINING PROTEIN"/>
    <property type="match status" value="1"/>
</dbReference>
<protein>
    <submittedName>
        <fullName evidence="1">Abhydrolase family protein</fullName>
    </submittedName>
</protein>
<reference evidence="1 2" key="1">
    <citation type="submission" date="2017-04" db="EMBL/GenBank/DDBJ databases">
        <title>Bacillus krulwichiae AM31D Genome sequencing and assembly.</title>
        <authorList>
            <person name="Krulwich T.A."/>
            <person name="Anastor L."/>
            <person name="Ehrlich R."/>
            <person name="Ehrlich G.D."/>
            <person name="Janto B."/>
        </authorList>
    </citation>
    <scope>NUCLEOTIDE SEQUENCE [LARGE SCALE GENOMIC DNA]</scope>
    <source>
        <strain evidence="1 2">AM31D</strain>
    </source>
</reference>
<dbReference type="Proteomes" id="UP000193006">
    <property type="component" value="Chromosome"/>
</dbReference>
<dbReference type="InterPro" id="IPR050261">
    <property type="entry name" value="FrsA_esterase"/>
</dbReference>
<keyword evidence="1" id="KW-0378">Hydrolase</keyword>
<name>A0A1X9MA65_9BACI</name>
<gene>
    <name evidence="1" type="ORF">BkAM31D_06540</name>
</gene>
<dbReference type="EMBL" id="CP020814">
    <property type="protein sequence ID" value="ARK29544.1"/>
    <property type="molecule type" value="Genomic_DNA"/>
</dbReference>
<dbReference type="STRING" id="199441.BkAM31D_06540"/>
<dbReference type="InterPro" id="IPR029058">
    <property type="entry name" value="AB_hydrolase_fold"/>
</dbReference>
<dbReference type="PANTHER" id="PTHR22946">
    <property type="entry name" value="DIENELACTONE HYDROLASE DOMAIN-CONTAINING PROTEIN-RELATED"/>
    <property type="match status" value="1"/>
</dbReference>
<dbReference type="InterPro" id="IPR025890">
    <property type="entry name" value="Abhydrolase_bac"/>
</dbReference>
<evidence type="ECO:0000313" key="2">
    <source>
        <dbReference type="Proteomes" id="UP000193006"/>
    </source>
</evidence>
<organism evidence="1 2">
    <name type="scientific">Halalkalibacter krulwichiae</name>
    <dbReference type="NCBI Taxonomy" id="199441"/>
    <lineage>
        <taxon>Bacteria</taxon>
        <taxon>Bacillati</taxon>
        <taxon>Bacillota</taxon>
        <taxon>Bacilli</taxon>
        <taxon>Bacillales</taxon>
        <taxon>Bacillaceae</taxon>
        <taxon>Halalkalibacter</taxon>
    </lineage>
</organism>
<sequence>MWSPDLFLKQLYGDLLKKHNNYDAHWKTRLKGHLQNSLGDFSHLRAELNPITLGKVEYEDYFRLRVEITTSHSLKMPIYVLIPKMRKIVKRPAVLALHGHGYGSKEVVGLHPGGLENKGNPGIHKNVAVELVKKGMVVIAPELVGFGDRKLTRDKTKELATDNSCFELSSQLLLMGKTLAGLRVFECRRVLDYMETMEEIDSAHIGCIGLSGGGLVAGFTSALDLRIRATVISGYTNTFKGSIMARRHCLDNYLPGILIHAELPELLGLISPRPLFVEAGIWDHLFPYTEVKNALRTIDSIYKSDDASSHLSAHFFEGGHEICGERSYDWLIQQLNIET</sequence>
<dbReference type="GO" id="GO:0016787">
    <property type="term" value="F:hydrolase activity"/>
    <property type="evidence" value="ECO:0007669"/>
    <property type="project" value="UniProtKB-KW"/>
</dbReference>
<accession>A0A1X9MA65</accession>